<evidence type="ECO:0000313" key="1">
    <source>
        <dbReference type="Proteomes" id="UP000887579"/>
    </source>
</evidence>
<accession>A0AC34F2G4</accession>
<dbReference type="Proteomes" id="UP000887579">
    <property type="component" value="Unplaced"/>
</dbReference>
<proteinExistence type="predicted"/>
<evidence type="ECO:0000313" key="2">
    <source>
        <dbReference type="WBParaSite" id="ES5_v2.g11182.t1"/>
    </source>
</evidence>
<reference evidence="2" key="1">
    <citation type="submission" date="2022-11" db="UniProtKB">
        <authorList>
            <consortium name="WormBaseParasite"/>
        </authorList>
    </citation>
    <scope>IDENTIFICATION</scope>
</reference>
<protein>
    <submittedName>
        <fullName evidence="2">Carboxylic ester hydrolase</fullName>
    </submittedName>
</protein>
<organism evidence="1 2">
    <name type="scientific">Panagrolaimus sp. ES5</name>
    <dbReference type="NCBI Taxonomy" id="591445"/>
    <lineage>
        <taxon>Eukaryota</taxon>
        <taxon>Metazoa</taxon>
        <taxon>Ecdysozoa</taxon>
        <taxon>Nematoda</taxon>
        <taxon>Chromadorea</taxon>
        <taxon>Rhabditida</taxon>
        <taxon>Tylenchina</taxon>
        <taxon>Panagrolaimomorpha</taxon>
        <taxon>Panagrolaimoidea</taxon>
        <taxon>Panagrolaimidae</taxon>
        <taxon>Panagrolaimus</taxon>
    </lineage>
</organism>
<sequence>MKGMLLNCSILLFFFAGAFAHFQIPGLPIVVIPEYTAFGLKNTTHKGTEANLYLGLPYVKPPERFEKAEPLKPSLFKHVNAKAWPKACHQMNDLGDAVQTSEDCLYLNVFTPAKFSTKLRPVFVFIHGGGYFSGFTEAYGYEYFVDNFIPQDVIVVTLQYRVAHFGYLATRDHVINGNFGLFDQLAALKFIKRNIIGFGGDPNRITLSGHSAGSTSTHALSLRPDTKNLWNQEIRLAGSNYALWGIASESTFNQSELISNAVGCNQVDSHARKACLKQVDYKRFWEVRQELHLFDIVPDKYDALYWTPNYDDDFFQGKTLDELQAVAPKRKTLYGLDIGESLHMTLISKNPITSIYGLARGGYTYENRSAATPEKIREFILQLLVDPKFDNPATKEAIINRVFDYYQIGVGPNATDPNHYFYKLTEVNQIILKGATGKEIDVKYNLGWRDLYLFQLNYVRPQDLTQIGNINGHGYLLLYLCGLNIYTEDGVSNTTEDNLVQKNLAQVFYNFVKGQNPSSNGVSIPKVTANSIPYMLINDQVTIGTTDIKPKVDFWNQLAADYQFDFLQQVHLD</sequence>
<dbReference type="WBParaSite" id="ES5_v2.g11182.t1">
    <property type="protein sequence ID" value="ES5_v2.g11182.t1"/>
    <property type="gene ID" value="ES5_v2.g11182"/>
</dbReference>
<name>A0AC34F2G4_9BILA</name>